<feature type="transmembrane region" description="Helical" evidence="10">
    <location>
        <begin position="394"/>
        <end position="415"/>
    </location>
</feature>
<evidence type="ECO:0000256" key="9">
    <source>
        <dbReference type="PIRNR" id="PIRNR016636"/>
    </source>
</evidence>
<dbReference type="RefSeq" id="WP_226576847.1">
    <property type="nucleotide sequence ID" value="NZ_BLAY01000016.1"/>
</dbReference>
<dbReference type="AlphaFoldDB" id="A0AAV3X3Q2"/>
<keyword evidence="8 9" id="KW-0012">Acyltransferase</keyword>
<proteinExistence type="inferred from homology"/>
<keyword evidence="12" id="KW-1185">Reference proteome</keyword>
<dbReference type="PANTHER" id="PTHR13285:SF23">
    <property type="entry name" value="TEICHOIC ACID D-ALANYLTRANSFERASE"/>
    <property type="match status" value="1"/>
</dbReference>
<feature type="transmembrane region" description="Helical" evidence="10">
    <location>
        <begin position="120"/>
        <end position="138"/>
    </location>
</feature>
<evidence type="ECO:0000313" key="12">
    <source>
        <dbReference type="Proteomes" id="UP001050975"/>
    </source>
</evidence>
<keyword evidence="5 10" id="KW-0812">Transmembrane</keyword>
<dbReference type="PANTHER" id="PTHR13285">
    <property type="entry name" value="ACYLTRANSFERASE"/>
    <property type="match status" value="1"/>
</dbReference>
<comment type="caution">
    <text evidence="11">The sequence shown here is derived from an EMBL/GenBank/DDBJ whole genome shotgun (WGS) entry which is preliminary data.</text>
</comment>
<keyword evidence="7 9" id="KW-0472">Membrane</keyword>
<dbReference type="PIRSF" id="PIRSF016636">
    <property type="entry name" value="AlgI_DltB"/>
    <property type="match status" value="1"/>
</dbReference>
<accession>A0AAV3X3Q2</accession>
<evidence type="ECO:0000256" key="1">
    <source>
        <dbReference type="ARBA" id="ARBA00004651"/>
    </source>
</evidence>
<dbReference type="PIRSF" id="PIRSF500217">
    <property type="entry name" value="AlgI"/>
    <property type="match status" value="1"/>
</dbReference>
<feature type="transmembrane region" description="Helical" evidence="10">
    <location>
        <begin position="81"/>
        <end position="100"/>
    </location>
</feature>
<comment type="subcellular location">
    <subcellularLocation>
        <location evidence="1">Cell membrane</location>
        <topology evidence="1">Multi-pass membrane protein</topology>
    </subcellularLocation>
</comment>
<evidence type="ECO:0000256" key="4">
    <source>
        <dbReference type="ARBA" id="ARBA00022679"/>
    </source>
</evidence>
<feature type="transmembrane region" description="Helical" evidence="10">
    <location>
        <begin position="6"/>
        <end position="24"/>
    </location>
</feature>
<sequence>MLFNSPEFILMFLPVTLVIFFTLGRLRYNRVAIAALVAASLFFYSWWNPLLLLLLIFSIIFNYLLGYGLSKTLQIPVSKKFLLILGITVNLGLLGYFKYANFFISTINDLAGTNFNLTKIILPLGISFFTFQQITYLVDAFQGKITENNWLDYCLFVSFFPKIFAGPIVRYQEMMPQLANPGIYRLNQEDLAVGVTIFIIGLSKKVLIADQIFAYAYPVFSAALQGTPLTFYDAWSGALAYTFQLYFDFCGYSEMAIGTARMFGIKLPLNFDSPYKAVNISDFWRRWHITLSNFLRDYIYIPLGGNRQGEFRRNVNLMTTMLLGGLWHGAGWTFVLWGGLHGAYLIINHQWRSFRKFLGQDLKKSHWWGVALSCLVTFIAVVVGWVFFRAENMGSALAILKTMFGFNGLSLSASVVPERKRLFFLLLLAVWLLPNTKQWLSKYDPFLLEKPVKETNANWSDRIWQRLQWQPNRLLGFLFGILMFISIKIILEAPETKFLYFDF</sequence>
<evidence type="ECO:0000256" key="3">
    <source>
        <dbReference type="ARBA" id="ARBA00022475"/>
    </source>
</evidence>
<keyword evidence="6 10" id="KW-1133">Transmembrane helix</keyword>
<evidence type="ECO:0000256" key="5">
    <source>
        <dbReference type="ARBA" id="ARBA00022692"/>
    </source>
</evidence>
<organism evidence="11 12">
    <name type="scientific">Microseira wollei NIES-4236</name>
    <dbReference type="NCBI Taxonomy" id="2530354"/>
    <lineage>
        <taxon>Bacteria</taxon>
        <taxon>Bacillati</taxon>
        <taxon>Cyanobacteriota</taxon>
        <taxon>Cyanophyceae</taxon>
        <taxon>Oscillatoriophycideae</taxon>
        <taxon>Aerosakkonematales</taxon>
        <taxon>Aerosakkonemataceae</taxon>
        <taxon>Microseira</taxon>
    </lineage>
</organism>
<dbReference type="GO" id="GO:0042121">
    <property type="term" value="P:alginic acid biosynthetic process"/>
    <property type="evidence" value="ECO:0007669"/>
    <property type="project" value="InterPro"/>
</dbReference>
<dbReference type="InterPro" id="IPR028362">
    <property type="entry name" value="AlgI"/>
</dbReference>
<evidence type="ECO:0000256" key="6">
    <source>
        <dbReference type="ARBA" id="ARBA00022989"/>
    </source>
</evidence>
<evidence type="ECO:0000256" key="2">
    <source>
        <dbReference type="ARBA" id="ARBA00010323"/>
    </source>
</evidence>
<evidence type="ECO:0000256" key="8">
    <source>
        <dbReference type="ARBA" id="ARBA00023315"/>
    </source>
</evidence>
<dbReference type="Pfam" id="PF03062">
    <property type="entry name" value="MBOAT"/>
    <property type="match status" value="1"/>
</dbReference>
<feature type="transmembrane region" description="Helical" evidence="10">
    <location>
        <begin position="191"/>
        <end position="217"/>
    </location>
</feature>
<feature type="transmembrane region" description="Helical" evidence="10">
    <location>
        <begin position="367"/>
        <end position="388"/>
    </location>
</feature>
<feature type="transmembrane region" description="Helical" evidence="10">
    <location>
        <begin position="474"/>
        <end position="491"/>
    </location>
</feature>
<protein>
    <submittedName>
        <fullName evidence="11">Alginate O-acetylation protein / membrane bound O-acyl transferase, MBOAT</fullName>
    </submittedName>
</protein>
<keyword evidence="4 9" id="KW-0808">Transferase</keyword>
<evidence type="ECO:0000256" key="10">
    <source>
        <dbReference type="SAM" id="Phobius"/>
    </source>
</evidence>
<feature type="transmembrane region" description="Helical" evidence="10">
    <location>
        <begin position="150"/>
        <end position="171"/>
    </location>
</feature>
<keyword evidence="3 9" id="KW-1003">Cell membrane</keyword>
<evidence type="ECO:0000313" key="11">
    <source>
        <dbReference type="EMBL" id="GET36709.1"/>
    </source>
</evidence>
<dbReference type="Proteomes" id="UP001050975">
    <property type="component" value="Unassembled WGS sequence"/>
</dbReference>
<feature type="transmembrane region" description="Helical" evidence="10">
    <location>
        <begin position="53"/>
        <end position="69"/>
    </location>
</feature>
<dbReference type="EMBL" id="BLAY01000016">
    <property type="protein sequence ID" value="GET36709.1"/>
    <property type="molecule type" value="Genomic_DNA"/>
</dbReference>
<comment type="similarity">
    <text evidence="2 9">Belongs to the membrane-bound acyltransferase family.</text>
</comment>
<dbReference type="InterPro" id="IPR051085">
    <property type="entry name" value="MB_O-acyltransferase"/>
</dbReference>
<reference evidence="11" key="1">
    <citation type="submission" date="2019-10" db="EMBL/GenBank/DDBJ databases">
        <title>Draft genome sequece of Microseira wollei NIES-4236.</title>
        <authorList>
            <person name="Yamaguchi H."/>
            <person name="Suzuki S."/>
            <person name="Kawachi M."/>
        </authorList>
    </citation>
    <scope>NUCLEOTIDE SEQUENCE</scope>
    <source>
        <strain evidence="11">NIES-4236</strain>
    </source>
</reference>
<dbReference type="InterPro" id="IPR004299">
    <property type="entry name" value="MBOAT_fam"/>
</dbReference>
<dbReference type="GO" id="GO:0016746">
    <property type="term" value="F:acyltransferase activity"/>
    <property type="evidence" value="ECO:0007669"/>
    <property type="project" value="UniProtKB-KW"/>
</dbReference>
<name>A0AAV3X3Q2_9CYAN</name>
<feature type="transmembrane region" description="Helical" evidence="10">
    <location>
        <begin position="326"/>
        <end position="347"/>
    </location>
</feature>
<gene>
    <name evidence="11" type="ORF">MiSe_14610</name>
</gene>
<evidence type="ECO:0000256" key="7">
    <source>
        <dbReference type="ARBA" id="ARBA00023136"/>
    </source>
</evidence>
<dbReference type="InterPro" id="IPR024194">
    <property type="entry name" value="Ac/AlaTfrase_AlgI/DltB"/>
</dbReference>
<dbReference type="GO" id="GO:0005886">
    <property type="term" value="C:plasma membrane"/>
    <property type="evidence" value="ECO:0007669"/>
    <property type="project" value="UniProtKB-SubCell"/>
</dbReference>